<evidence type="ECO:0000313" key="3">
    <source>
        <dbReference type="Proteomes" id="UP001285921"/>
    </source>
</evidence>
<evidence type="ECO:0000313" key="2">
    <source>
        <dbReference type="EMBL" id="GMK48855.1"/>
    </source>
</evidence>
<keyword evidence="1" id="KW-0472">Membrane</keyword>
<dbReference type="Proteomes" id="UP001285921">
    <property type="component" value="Unassembled WGS sequence"/>
</dbReference>
<keyword evidence="1" id="KW-0812">Transmembrane</keyword>
<gene>
    <name evidence="2" type="ORF">PghCCS26_59850</name>
</gene>
<organism evidence="2 3">
    <name type="scientific">Paenibacillus glycanilyticus</name>
    <dbReference type="NCBI Taxonomy" id="126569"/>
    <lineage>
        <taxon>Bacteria</taxon>
        <taxon>Bacillati</taxon>
        <taxon>Bacillota</taxon>
        <taxon>Bacilli</taxon>
        <taxon>Bacillales</taxon>
        <taxon>Paenibacillaceae</taxon>
        <taxon>Paenibacillus</taxon>
    </lineage>
</organism>
<feature type="transmembrane region" description="Helical" evidence="1">
    <location>
        <begin position="65"/>
        <end position="81"/>
    </location>
</feature>
<accession>A0ABQ6NXN3</accession>
<keyword evidence="1" id="KW-1133">Transmembrane helix</keyword>
<keyword evidence="3" id="KW-1185">Reference proteome</keyword>
<dbReference type="EMBL" id="BTCL01000038">
    <property type="protein sequence ID" value="GMK48855.1"/>
    <property type="molecule type" value="Genomic_DNA"/>
</dbReference>
<protein>
    <recommendedName>
        <fullName evidence="4">DUF4306 domain-containing protein</fullName>
    </recommendedName>
</protein>
<evidence type="ECO:0008006" key="4">
    <source>
        <dbReference type="Google" id="ProtNLM"/>
    </source>
</evidence>
<name>A0ABQ6NXN3_9BACL</name>
<dbReference type="RefSeq" id="WP_317982290.1">
    <property type="nucleotide sequence ID" value="NZ_BTCL01000038.1"/>
</dbReference>
<proteinExistence type="predicted"/>
<reference evidence="2 3" key="1">
    <citation type="submission" date="2023-05" db="EMBL/GenBank/DDBJ databases">
        <title>Draft genome of Paenibacillus sp. CCS26.</title>
        <authorList>
            <person name="Akita H."/>
            <person name="Shinto Y."/>
            <person name="Kimura Z."/>
        </authorList>
    </citation>
    <scope>NUCLEOTIDE SEQUENCE [LARGE SCALE GENOMIC DNA]</scope>
    <source>
        <strain evidence="2 3">CCS26</strain>
    </source>
</reference>
<sequence>MKYKKILVIAVLLFAYILACMLVDLNGSKIVMDASGRSYTLENHFLYNEYIFSGSHTEFNLKHDRVFLLCTSVVYLVFNLMKKYRGTRR</sequence>
<comment type="caution">
    <text evidence="2">The sequence shown here is derived from an EMBL/GenBank/DDBJ whole genome shotgun (WGS) entry which is preliminary data.</text>
</comment>
<evidence type="ECO:0000256" key="1">
    <source>
        <dbReference type="SAM" id="Phobius"/>
    </source>
</evidence>